<dbReference type="GO" id="GO:0031124">
    <property type="term" value="P:mRNA 3'-end processing"/>
    <property type="evidence" value="ECO:0007669"/>
    <property type="project" value="InterPro"/>
</dbReference>
<keyword evidence="2" id="KW-1185">Reference proteome</keyword>
<name>A0A4Z1SW05_GIAMU</name>
<dbReference type="OrthoDB" id="16717at2759"/>
<dbReference type="GO" id="GO:0005847">
    <property type="term" value="C:mRNA cleavage and polyadenylation specificity factor complex"/>
    <property type="evidence" value="ECO:0007669"/>
    <property type="project" value="TreeGrafter"/>
</dbReference>
<dbReference type="Gene3D" id="2.130.10.10">
    <property type="entry name" value="YVTN repeat-like/Quinoprotein amine dehydrogenase"/>
    <property type="match status" value="2"/>
</dbReference>
<dbReference type="Proteomes" id="UP000315496">
    <property type="component" value="Chromosome 1"/>
</dbReference>
<evidence type="ECO:0000313" key="2">
    <source>
        <dbReference type="Proteomes" id="UP000315496"/>
    </source>
</evidence>
<dbReference type="InterPro" id="IPR001680">
    <property type="entry name" value="WD40_rpt"/>
</dbReference>
<dbReference type="InterPro" id="IPR045245">
    <property type="entry name" value="Pfs2-like"/>
</dbReference>
<keyword evidence="1" id="KW-0176">Collagen</keyword>
<dbReference type="PANTHER" id="PTHR22836:SF0">
    <property type="entry name" value="PRE-MRNA 3' END PROCESSING PROTEIN WDR33"/>
    <property type="match status" value="1"/>
</dbReference>
<comment type="caution">
    <text evidence="1">The sequence shown here is derived from an EMBL/GenBank/DDBJ whole genome shotgun (WGS) entry which is preliminary data.</text>
</comment>
<gene>
    <name evidence="1" type="ORF">GMRT_15888</name>
</gene>
<dbReference type="InterPro" id="IPR015943">
    <property type="entry name" value="WD40/YVTN_repeat-like_dom_sf"/>
</dbReference>
<dbReference type="SMART" id="SM00320">
    <property type="entry name" value="WD40"/>
    <property type="match status" value="6"/>
</dbReference>
<protein>
    <submittedName>
        <fullName evidence="1">Collagen alpha 1 chain</fullName>
    </submittedName>
</protein>
<dbReference type="Pfam" id="PF00400">
    <property type="entry name" value="WD40"/>
    <property type="match status" value="2"/>
</dbReference>
<dbReference type="PANTHER" id="PTHR22836">
    <property type="entry name" value="WD40 REPEAT PROTEIN"/>
    <property type="match status" value="1"/>
</dbReference>
<sequence>MNGRKQKNGTDASKDKANKTIDYATNYMYCLQQLPRLGINPRYAEAQMPLYPYTRMYSPKDPVLDKFLQRKKVEIVIDSVKTHVFLNCCEFNADGRFVFAGHDQGGIVYHNTYDFSFFYMETLHLGKEENKTVSQLRRIRLLPFGNNDILTCSSQGYVIYLDNFLNKQVRTCVQNGSAIEDLAVNGDGSCFAASVGSTIHVYGITPRSMSPLVQLTGPHEFTTLCYHPLPSLLLAGDKNGCVRLFDVREAGRNDSKTVWQVNPSKQPVSFVNWHRTTMTFVVGSKDRSILFFDARMPQHPTHRIDCKYAPTCMRWNPCLPDTMAVGDYGGSVYFYDICAGGRTFTGTYTCTLKRGPNLVGAALSPPDPITLTPIGSILKAHRTSDKDDQAIVDLCYHPNGHVLTTIGADKDLRFWTYSRPGTVFWDIFHRSGQGAIDPTRDIYSHNQSHRNMHDDINTAANRLNADELQQFMVSVSASGILQHTLPGLEEAERLTSQ</sequence>
<dbReference type="EMBL" id="VDLU01000001">
    <property type="protein sequence ID" value="TNJ29936.1"/>
    <property type="molecule type" value="Genomic_DNA"/>
</dbReference>
<organism evidence="1 2">
    <name type="scientific">Giardia muris</name>
    <dbReference type="NCBI Taxonomy" id="5742"/>
    <lineage>
        <taxon>Eukaryota</taxon>
        <taxon>Metamonada</taxon>
        <taxon>Diplomonadida</taxon>
        <taxon>Hexamitidae</taxon>
        <taxon>Giardiinae</taxon>
        <taxon>Giardia</taxon>
    </lineage>
</organism>
<evidence type="ECO:0000313" key="1">
    <source>
        <dbReference type="EMBL" id="TNJ29936.1"/>
    </source>
</evidence>
<accession>A0A4Z1SW05</accession>
<dbReference type="SUPFAM" id="SSF50978">
    <property type="entry name" value="WD40 repeat-like"/>
    <property type="match status" value="1"/>
</dbReference>
<proteinExistence type="predicted"/>
<reference evidence="1 2" key="1">
    <citation type="submission" date="2019-05" db="EMBL/GenBank/DDBJ databases">
        <title>The compact genome of Giardia muris reveals important steps in the evolution of intestinal protozoan parasites.</title>
        <authorList>
            <person name="Xu F."/>
            <person name="Jimenez-Gonzalez A."/>
            <person name="Einarsson E."/>
            <person name="Astvaldsson A."/>
            <person name="Peirasmaki D."/>
            <person name="Eckmann L."/>
            <person name="Andersson J.O."/>
            <person name="Svard S.G."/>
            <person name="Jerlstrom-Hultqvist J."/>
        </authorList>
    </citation>
    <scope>NUCLEOTIDE SEQUENCE [LARGE SCALE GENOMIC DNA]</scope>
    <source>
        <strain evidence="1 2">Roberts-Thomson</strain>
    </source>
</reference>
<dbReference type="AlphaFoldDB" id="A0A4Z1SW05"/>
<dbReference type="InterPro" id="IPR036322">
    <property type="entry name" value="WD40_repeat_dom_sf"/>
</dbReference>
<dbReference type="VEuPathDB" id="GiardiaDB:GMRT_15888"/>